<gene>
    <name evidence="1" type="ORF">BAQU_1734</name>
</gene>
<dbReference type="Proteomes" id="UP000216451">
    <property type="component" value="Unassembled WGS sequence"/>
</dbReference>
<organism evidence="1 2">
    <name type="scientific">Bifidobacterium aquikefiri</name>
    <dbReference type="NCBI Taxonomy" id="1653207"/>
    <lineage>
        <taxon>Bacteria</taxon>
        <taxon>Bacillati</taxon>
        <taxon>Actinomycetota</taxon>
        <taxon>Actinomycetes</taxon>
        <taxon>Bifidobacteriales</taxon>
        <taxon>Bifidobacteriaceae</taxon>
        <taxon>Bifidobacterium</taxon>
    </lineage>
</organism>
<dbReference type="RefSeq" id="WP_094694788.1">
    <property type="nucleotide sequence ID" value="NZ_JBDNSV010000003.1"/>
</dbReference>
<comment type="caution">
    <text evidence="1">The sequence shown here is derived from an EMBL/GenBank/DDBJ whole genome shotgun (WGS) entry which is preliminary data.</text>
</comment>
<dbReference type="GeneID" id="98296388"/>
<proteinExistence type="predicted"/>
<reference evidence="1 2" key="1">
    <citation type="journal article" date="2017" name="BMC Genomics">
        <title>Comparative genomic and phylogenomic analyses of the Bifidobacteriaceae family.</title>
        <authorList>
            <person name="Lugli G.A."/>
            <person name="Milani C."/>
            <person name="Turroni F."/>
            <person name="Duranti S."/>
            <person name="Mancabelli L."/>
            <person name="Mangifesta M."/>
            <person name="Ferrario C."/>
            <person name="Modesto M."/>
            <person name="Mattarelli P."/>
            <person name="Jiri K."/>
            <person name="van Sinderen D."/>
            <person name="Ventura M."/>
        </authorList>
    </citation>
    <scope>NUCLEOTIDE SEQUENCE [LARGE SCALE GENOMIC DNA]</scope>
    <source>
        <strain evidence="1 2">LMG 28769</strain>
    </source>
</reference>
<dbReference type="EMBL" id="MWXA01000008">
    <property type="protein sequence ID" value="OZG65551.1"/>
    <property type="molecule type" value="Genomic_DNA"/>
</dbReference>
<evidence type="ECO:0000313" key="1">
    <source>
        <dbReference type="EMBL" id="OZG65551.1"/>
    </source>
</evidence>
<evidence type="ECO:0000313" key="2">
    <source>
        <dbReference type="Proteomes" id="UP000216451"/>
    </source>
</evidence>
<accession>A0A261G288</accession>
<dbReference type="AlphaFoldDB" id="A0A261G288"/>
<name>A0A261G288_9BIFI</name>
<evidence type="ECO:0008006" key="3">
    <source>
        <dbReference type="Google" id="ProtNLM"/>
    </source>
</evidence>
<protein>
    <recommendedName>
        <fullName evidence="3">Tail fiber protein</fullName>
    </recommendedName>
</protein>
<sequence length="172" mass="18519">MPTIGNNLLPYPNSSDAPNVPSDLSKLAQAVDTAIGGGCHIIQTHADLLAIPSAQLFTGMRVYVIADSDPLNNDDYMYLNGAWSHARPTMQTGNIPVVKNGIAAGSFLQRHVTFTHNYAAVPNVWGDGGDTIFTVSTKNVAIDGFDMFIRNNSSAANTLNIYPRWYAYGTLA</sequence>
<keyword evidence="2" id="KW-1185">Reference proteome</keyword>